<dbReference type="InterPro" id="IPR024632">
    <property type="entry name" value="PLipase_D_C"/>
</dbReference>
<keyword evidence="6" id="KW-0106">Calcium</keyword>
<evidence type="ECO:0000256" key="2">
    <source>
        <dbReference type="ARBA" id="ARBA00012027"/>
    </source>
</evidence>
<keyword evidence="11" id="KW-1185">Reference proteome</keyword>
<protein>
    <recommendedName>
        <fullName evidence="2">phospholipase D</fullName>
        <ecNumber evidence="2">3.1.4.4</ecNumber>
    </recommendedName>
</protein>
<keyword evidence="7" id="KW-0442">Lipid degradation</keyword>
<accession>A0A9Q1KKJ0</accession>
<evidence type="ECO:0000256" key="7">
    <source>
        <dbReference type="ARBA" id="ARBA00022963"/>
    </source>
</evidence>
<evidence type="ECO:0000313" key="11">
    <source>
        <dbReference type="Proteomes" id="UP001153076"/>
    </source>
</evidence>
<dbReference type="GO" id="GO:0009395">
    <property type="term" value="P:phospholipid catabolic process"/>
    <property type="evidence" value="ECO:0007669"/>
    <property type="project" value="TreeGrafter"/>
</dbReference>
<dbReference type="InterPro" id="IPR001736">
    <property type="entry name" value="PLipase_D/transphosphatidylase"/>
</dbReference>
<gene>
    <name evidence="10" type="ORF">Cgig2_023703</name>
</gene>
<reference evidence="10" key="1">
    <citation type="submission" date="2022-04" db="EMBL/GenBank/DDBJ databases">
        <title>Carnegiea gigantea Genome sequencing and assembly v2.</title>
        <authorList>
            <person name="Copetti D."/>
            <person name="Sanderson M.J."/>
            <person name="Burquez A."/>
            <person name="Wojciechowski M.F."/>
        </authorList>
    </citation>
    <scope>NUCLEOTIDE SEQUENCE</scope>
    <source>
        <strain evidence="10">SGP5-SGP5p</strain>
        <tissue evidence="10">Aerial part</tissue>
    </source>
</reference>
<dbReference type="SUPFAM" id="SSF56024">
    <property type="entry name" value="Phospholipase D/nuclease"/>
    <property type="match status" value="1"/>
</dbReference>
<evidence type="ECO:0000313" key="10">
    <source>
        <dbReference type="EMBL" id="KAJ8444640.1"/>
    </source>
</evidence>
<dbReference type="EC" id="3.1.4.4" evidence="2"/>
<dbReference type="Proteomes" id="UP001153076">
    <property type="component" value="Unassembled WGS sequence"/>
</dbReference>
<evidence type="ECO:0000256" key="8">
    <source>
        <dbReference type="ARBA" id="ARBA00023098"/>
    </source>
</evidence>
<dbReference type="GO" id="GO:0005886">
    <property type="term" value="C:plasma membrane"/>
    <property type="evidence" value="ECO:0007669"/>
    <property type="project" value="TreeGrafter"/>
</dbReference>
<evidence type="ECO:0000256" key="3">
    <source>
        <dbReference type="ARBA" id="ARBA00022723"/>
    </source>
</evidence>
<evidence type="ECO:0000256" key="4">
    <source>
        <dbReference type="ARBA" id="ARBA00022737"/>
    </source>
</evidence>
<dbReference type="PANTHER" id="PTHR18896:SF115">
    <property type="entry name" value="PHOSPHOLIPASE D ALPHA 1"/>
    <property type="match status" value="1"/>
</dbReference>
<evidence type="ECO:0000256" key="5">
    <source>
        <dbReference type="ARBA" id="ARBA00022801"/>
    </source>
</evidence>
<keyword evidence="5" id="KW-0378">Hydrolase</keyword>
<dbReference type="Pfam" id="PF00614">
    <property type="entry name" value="PLDc"/>
    <property type="match status" value="1"/>
</dbReference>
<proteinExistence type="predicted"/>
<keyword evidence="3" id="KW-0479">Metal-binding</keyword>
<dbReference type="OrthoDB" id="959095at2759"/>
<dbReference type="PANTHER" id="PTHR18896">
    <property type="entry name" value="PHOSPHOLIPASE D"/>
    <property type="match status" value="1"/>
</dbReference>
<evidence type="ECO:0000256" key="6">
    <source>
        <dbReference type="ARBA" id="ARBA00022837"/>
    </source>
</evidence>
<dbReference type="InterPro" id="IPR015679">
    <property type="entry name" value="PLipase_D_fam"/>
</dbReference>
<dbReference type="SMART" id="SM00155">
    <property type="entry name" value="PLDc"/>
    <property type="match status" value="1"/>
</dbReference>
<dbReference type="Pfam" id="PF12357">
    <property type="entry name" value="PLD_C"/>
    <property type="match status" value="1"/>
</dbReference>
<keyword evidence="4" id="KW-0677">Repeat</keyword>
<dbReference type="PROSITE" id="PS50035">
    <property type="entry name" value="PLD"/>
    <property type="match status" value="1"/>
</dbReference>
<dbReference type="AlphaFoldDB" id="A0A9Q1KKJ0"/>
<evidence type="ECO:0000259" key="9">
    <source>
        <dbReference type="PROSITE" id="PS50035"/>
    </source>
</evidence>
<name>A0A9Q1KKJ0_9CARY</name>
<evidence type="ECO:0000256" key="1">
    <source>
        <dbReference type="ARBA" id="ARBA00000798"/>
    </source>
</evidence>
<dbReference type="GO" id="GO:0046872">
    <property type="term" value="F:metal ion binding"/>
    <property type="evidence" value="ECO:0007669"/>
    <property type="project" value="UniProtKB-KW"/>
</dbReference>
<feature type="domain" description="PLD phosphodiesterase" evidence="9">
    <location>
        <begin position="100"/>
        <end position="127"/>
    </location>
</feature>
<dbReference type="Gene3D" id="3.30.870.10">
    <property type="entry name" value="Endonuclease Chain A"/>
    <property type="match status" value="1"/>
</dbReference>
<keyword evidence="8" id="KW-0443">Lipid metabolism</keyword>
<organism evidence="10 11">
    <name type="scientific">Carnegiea gigantea</name>
    <dbReference type="NCBI Taxonomy" id="171969"/>
    <lineage>
        <taxon>Eukaryota</taxon>
        <taxon>Viridiplantae</taxon>
        <taxon>Streptophyta</taxon>
        <taxon>Embryophyta</taxon>
        <taxon>Tracheophyta</taxon>
        <taxon>Spermatophyta</taxon>
        <taxon>Magnoliopsida</taxon>
        <taxon>eudicotyledons</taxon>
        <taxon>Gunneridae</taxon>
        <taxon>Pentapetalae</taxon>
        <taxon>Caryophyllales</taxon>
        <taxon>Cactineae</taxon>
        <taxon>Cactaceae</taxon>
        <taxon>Cactoideae</taxon>
        <taxon>Echinocereeae</taxon>
        <taxon>Carnegiea</taxon>
    </lineage>
</organism>
<sequence>MTLIRALHITPKKLSLKIVSKIEKGERFLVYVVLPMWPEGYPDSGSVQAMLDCQRRIMIVMHGDIAKALHAKGQEEFEYEPLDKPEAHTDYGRARGARRFMIYVHSKLMIADDEYIIVGSANINQTSMDGGWDSEFAMEVYHPTTSPSKTNHPSPRSMASECRYGMLDDFFLHPESLECPRKVNQVAQDYWEMYCSETIECDLPGHFLRFPVEVTGNGNVWSFLGLNLSLIPMQEFLGKLLTFFRPLSPHKFENSIGVEFSSYTIIMPIVGSASTRFEENQM</sequence>
<dbReference type="EMBL" id="JAKOGI010000092">
    <property type="protein sequence ID" value="KAJ8444640.1"/>
    <property type="molecule type" value="Genomic_DNA"/>
</dbReference>
<dbReference type="GO" id="GO:0004630">
    <property type="term" value="F:phospholipase D activity"/>
    <property type="evidence" value="ECO:0007669"/>
    <property type="project" value="UniProtKB-EC"/>
</dbReference>
<comment type="caution">
    <text evidence="10">The sequence shown here is derived from an EMBL/GenBank/DDBJ whole genome shotgun (WGS) entry which is preliminary data.</text>
</comment>
<comment type="catalytic activity">
    <reaction evidence="1">
        <text>a 1,2-diacyl-sn-glycero-3-phosphocholine + H2O = a 1,2-diacyl-sn-glycero-3-phosphate + choline + H(+)</text>
        <dbReference type="Rhea" id="RHEA:14445"/>
        <dbReference type="ChEBI" id="CHEBI:15354"/>
        <dbReference type="ChEBI" id="CHEBI:15377"/>
        <dbReference type="ChEBI" id="CHEBI:15378"/>
        <dbReference type="ChEBI" id="CHEBI:57643"/>
        <dbReference type="ChEBI" id="CHEBI:58608"/>
        <dbReference type="EC" id="3.1.4.4"/>
    </reaction>
</comment>